<dbReference type="Proteomes" id="UP000709351">
    <property type="component" value="Unassembled WGS sequence"/>
</dbReference>
<dbReference type="SUPFAM" id="SSF82649">
    <property type="entry name" value="SufE/NifU"/>
    <property type="match status" value="1"/>
</dbReference>
<comment type="pathway">
    <text evidence="2">Protein modification; protein lipoylation via exogenous pathway; protein N(6)-(lipoyl)lysine from lipoate: step 1/2.</text>
</comment>
<dbReference type="InterPro" id="IPR004562">
    <property type="entry name" value="LipoylTrfase_LipoateP_Ligase"/>
</dbReference>
<comment type="caution">
    <text evidence="9">The sequence shown here is derived from an EMBL/GenBank/DDBJ whole genome shotgun (WGS) entry which is preliminary data.</text>
</comment>
<sequence>MIYIELDSTNVYENFGLEYYLAMEKLFEETVFLFWRTTPTLMLGRYQNLMEEINLPYVREKGIHLVRRMSGGGTIYTDLGGWQFSFIDRDRGEEIDFRGYLSPILNALEKLSVHGEFNGRNDLCIDGRKFSGNAQYRLGKSIVHHGSLLFDTDIEQMVASTKVDECKIRSKSIQSVRERVCNIAEHLQEKISPEVFKRKMIEAIMAADPKSREYELESSERERVSELAREHFENKEKLYGKNPKFSIEKTGRFPGGKMQFSFEVKEGRIQEAAVSGDFFSTLDEKEIAEAFIGLYFDKDSLYEGLKSRNLEGKIYRISAEEIAEFLG</sequence>
<dbReference type="InterPro" id="IPR019491">
    <property type="entry name" value="Lipoate_protein_ligase_C"/>
</dbReference>
<protein>
    <recommendedName>
        <fullName evidence="3">lipoate--protein ligase</fullName>
        <ecNumber evidence="3">6.3.1.20</ecNumber>
    </recommendedName>
</protein>
<comment type="pathway">
    <text evidence="1">Protein modification; protein lipoylation via exogenous pathway; protein N(6)-(lipoyl)lysine from lipoate: step 2/2.</text>
</comment>
<dbReference type="PANTHER" id="PTHR12561">
    <property type="entry name" value="LIPOATE-PROTEIN LIGASE"/>
    <property type="match status" value="1"/>
</dbReference>
<organism evidence="9 10">
    <name type="scientific">Oribacterium parvum</name>
    <dbReference type="NCBI Taxonomy" id="1501329"/>
    <lineage>
        <taxon>Bacteria</taxon>
        <taxon>Bacillati</taxon>
        <taxon>Bacillota</taxon>
        <taxon>Clostridia</taxon>
        <taxon>Lachnospirales</taxon>
        <taxon>Lachnospiraceae</taxon>
        <taxon>Oribacterium</taxon>
    </lineage>
</organism>
<evidence type="ECO:0000256" key="6">
    <source>
        <dbReference type="ARBA" id="ARBA00022840"/>
    </source>
</evidence>
<accession>A0A930GZH4</accession>
<evidence type="ECO:0000256" key="2">
    <source>
        <dbReference type="ARBA" id="ARBA00005124"/>
    </source>
</evidence>
<evidence type="ECO:0000256" key="1">
    <source>
        <dbReference type="ARBA" id="ARBA00005085"/>
    </source>
</evidence>
<dbReference type="PANTHER" id="PTHR12561:SF3">
    <property type="entry name" value="LIPOYLTRANSFERASE 1, MITOCHONDRIAL"/>
    <property type="match status" value="1"/>
</dbReference>
<gene>
    <name evidence="9" type="ORF">HXM93_00760</name>
</gene>
<dbReference type="InterPro" id="IPR004143">
    <property type="entry name" value="BPL_LPL_catalytic"/>
</dbReference>
<dbReference type="EMBL" id="JABZRD010000025">
    <property type="protein sequence ID" value="MBF1283052.1"/>
    <property type="molecule type" value="Genomic_DNA"/>
</dbReference>
<evidence type="ECO:0000256" key="7">
    <source>
        <dbReference type="ARBA" id="ARBA00048037"/>
    </source>
</evidence>
<evidence type="ECO:0000259" key="8">
    <source>
        <dbReference type="PROSITE" id="PS51733"/>
    </source>
</evidence>
<keyword evidence="6" id="KW-0067">ATP-binding</keyword>
<dbReference type="GO" id="GO:0009249">
    <property type="term" value="P:protein lipoylation"/>
    <property type="evidence" value="ECO:0007669"/>
    <property type="project" value="InterPro"/>
</dbReference>
<evidence type="ECO:0000256" key="4">
    <source>
        <dbReference type="ARBA" id="ARBA00022598"/>
    </source>
</evidence>
<dbReference type="Pfam" id="PF21948">
    <property type="entry name" value="LplA-B_cat"/>
    <property type="match status" value="1"/>
</dbReference>
<dbReference type="EC" id="6.3.1.20" evidence="3"/>
<keyword evidence="4 9" id="KW-0436">Ligase</keyword>
<dbReference type="GO" id="GO:0017118">
    <property type="term" value="F:lipoyltransferase activity"/>
    <property type="evidence" value="ECO:0007669"/>
    <property type="project" value="TreeGrafter"/>
</dbReference>
<dbReference type="Gene3D" id="3.30.390.50">
    <property type="entry name" value="CO dehydrogenase flavoprotein, C-terminal domain"/>
    <property type="match status" value="1"/>
</dbReference>
<dbReference type="InterPro" id="IPR045864">
    <property type="entry name" value="aa-tRNA-synth_II/BPL/LPL"/>
</dbReference>
<dbReference type="GO" id="GO:0016979">
    <property type="term" value="F:lipoate-protein ligase activity"/>
    <property type="evidence" value="ECO:0007669"/>
    <property type="project" value="UniProtKB-EC"/>
</dbReference>
<evidence type="ECO:0000313" key="9">
    <source>
        <dbReference type="EMBL" id="MBF1283052.1"/>
    </source>
</evidence>
<comment type="catalytic activity">
    <reaction evidence="7">
        <text>L-lysyl-[lipoyl-carrier protein] + (R)-lipoate + ATP = N(6)-[(R)-lipoyl]-L-lysyl-[lipoyl-carrier protein] + AMP + diphosphate + H(+)</text>
        <dbReference type="Rhea" id="RHEA:49288"/>
        <dbReference type="Rhea" id="RHEA-COMP:10500"/>
        <dbReference type="Rhea" id="RHEA-COMP:10502"/>
        <dbReference type="ChEBI" id="CHEBI:15378"/>
        <dbReference type="ChEBI" id="CHEBI:29969"/>
        <dbReference type="ChEBI" id="CHEBI:30616"/>
        <dbReference type="ChEBI" id="CHEBI:33019"/>
        <dbReference type="ChEBI" id="CHEBI:83088"/>
        <dbReference type="ChEBI" id="CHEBI:83099"/>
        <dbReference type="ChEBI" id="CHEBI:456215"/>
        <dbReference type="EC" id="6.3.1.20"/>
    </reaction>
</comment>
<dbReference type="NCBIfam" id="TIGR00545">
    <property type="entry name" value="lipoyltrans"/>
    <property type="match status" value="1"/>
</dbReference>
<evidence type="ECO:0000256" key="5">
    <source>
        <dbReference type="ARBA" id="ARBA00022741"/>
    </source>
</evidence>
<evidence type="ECO:0000313" key="10">
    <source>
        <dbReference type="Proteomes" id="UP000709351"/>
    </source>
</evidence>
<feature type="domain" description="BPL/LPL catalytic" evidence="8">
    <location>
        <begin position="26"/>
        <end position="212"/>
    </location>
</feature>
<dbReference type="GO" id="GO:0005524">
    <property type="term" value="F:ATP binding"/>
    <property type="evidence" value="ECO:0007669"/>
    <property type="project" value="UniProtKB-KW"/>
</dbReference>
<dbReference type="CDD" id="cd16443">
    <property type="entry name" value="LplA"/>
    <property type="match status" value="1"/>
</dbReference>
<name>A0A930GZH4_9FIRM</name>
<dbReference type="GO" id="GO:0005737">
    <property type="term" value="C:cytoplasm"/>
    <property type="evidence" value="ECO:0007669"/>
    <property type="project" value="TreeGrafter"/>
</dbReference>
<dbReference type="PROSITE" id="PS51733">
    <property type="entry name" value="BPL_LPL_CATALYTIC"/>
    <property type="match status" value="1"/>
</dbReference>
<dbReference type="AlphaFoldDB" id="A0A930GZH4"/>
<reference evidence="9" key="1">
    <citation type="submission" date="2020-04" db="EMBL/GenBank/DDBJ databases">
        <title>Deep metagenomics examines the oral microbiome during advanced dental caries in children, revealing novel taxa and co-occurrences with host molecules.</title>
        <authorList>
            <person name="Baker J.L."/>
            <person name="Morton J.T."/>
            <person name="Dinis M."/>
            <person name="Alvarez R."/>
            <person name="Tran N.C."/>
            <person name="Knight R."/>
            <person name="Edlund A."/>
        </authorList>
    </citation>
    <scope>NUCLEOTIDE SEQUENCE</scope>
    <source>
        <strain evidence="9">JCVI_24_bin.2</strain>
    </source>
</reference>
<dbReference type="Gene3D" id="3.30.930.10">
    <property type="entry name" value="Bira Bifunctional Protein, Domain 2"/>
    <property type="match status" value="1"/>
</dbReference>
<proteinExistence type="predicted"/>
<dbReference type="SUPFAM" id="SSF55681">
    <property type="entry name" value="Class II aaRS and biotin synthetases"/>
    <property type="match status" value="1"/>
</dbReference>
<evidence type="ECO:0000256" key="3">
    <source>
        <dbReference type="ARBA" id="ARBA00012367"/>
    </source>
</evidence>
<keyword evidence="5" id="KW-0547">Nucleotide-binding</keyword>
<dbReference type="Pfam" id="PF10437">
    <property type="entry name" value="Lip_prot_lig_C"/>
    <property type="match status" value="1"/>
</dbReference>